<organism evidence="2">
    <name type="scientific">Thermobia domestica</name>
    <name type="common">Firebrat</name>
    <name type="synonym">Lepisma domestica</name>
    <dbReference type="NCBI Taxonomy" id="89055"/>
    <lineage>
        <taxon>Eukaryota</taxon>
        <taxon>Metazoa</taxon>
        <taxon>Ecdysozoa</taxon>
        <taxon>Arthropoda</taxon>
        <taxon>Hexapoda</taxon>
        <taxon>Insecta</taxon>
        <taxon>Zygentoma</taxon>
        <taxon>Lepismatidae</taxon>
        <taxon>Thermobia</taxon>
    </lineage>
</organism>
<feature type="region of interest" description="Disordered" evidence="1">
    <location>
        <begin position="1"/>
        <end position="48"/>
    </location>
</feature>
<dbReference type="AlphaFoldDB" id="A0A0U2I7B7"/>
<evidence type="ECO:0000256" key="1">
    <source>
        <dbReference type="SAM" id="MobiDB-lite"/>
    </source>
</evidence>
<reference evidence="2" key="1">
    <citation type="submission" date="2015-06" db="EMBL/GenBank/DDBJ databases">
        <title>Cloning and sequencing of an FMRFamide like precursor from Thermobia domestica.</title>
        <authorList>
            <person name="Derst C."/>
            <person name="Predel R."/>
        </authorList>
    </citation>
    <scope>NUCLEOTIDE SEQUENCE</scope>
</reference>
<feature type="non-terminal residue" evidence="2">
    <location>
        <position position="1"/>
    </location>
</feature>
<accession>A0A0U2I7B7</accession>
<protein>
    <submittedName>
        <fullName evidence="2">FMRFamide</fullName>
    </submittedName>
</protein>
<name>A0A0U2I7B7_THEDO</name>
<dbReference type="EMBL" id="KT152026">
    <property type="protein sequence ID" value="ALG35948.1"/>
    <property type="molecule type" value="mRNA"/>
</dbReference>
<evidence type="ECO:0000313" key="2">
    <source>
        <dbReference type="EMBL" id="ALG35948.1"/>
    </source>
</evidence>
<sequence>HSNDQIQDKYSYSHGIHETPNILTTEDLSEEASKSRIKRSPLDVSDEQDVKAIFAVPEDEFEEDDAPSSGSDEIESEPLIFPAQTPKFFILPEATISKPSKRNHLVTDNNNFIRFG</sequence>
<proteinExistence type="evidence at transcript level"/>